<protein>
    <submittedName>
        <fullName evidence="1">Uncharacterized protein</fullName>
    </submittedName>
</protein>
<evidence type="ECO:0000313" key="3">
    <source>
        <dbReference type="Proteomes" id="UP000195141"/>
    </source>
</evidence>
<name>A0A242K950_9ENTE</name>
<keyword evidence="3" id="KW-1185">Reference proteome</keyword>
<organism evidence="1">
    <name type="scientific">Candidatus Enterococcus clewellii</name>
    <dbReference type="NCBI Taxonomy" id="1834193"/>
    <lineage>
        <taxon>Bacteria</taxon>
        <taxon>Bacillati</taxon>
        <taxon>Bacillota</taxon>
        <taxon>Bacilli</taxon>
        <taxon>Lactobacillales</taxon>
        <taxon>Enterococcaceae</taxon>
        <taxon>Enterococcus</taxon>
    </lineage>
</organism>
<dbReference type="EMBL" id="CP147247">
    <property type="protein sequence ID" value="WYJ90914.1"/>
    <property type="molecule type" value="Genomic_DNA"/>
</dbReference>
<sequence>MINYYDVTFHELSGKSVIKREIPSEKEAFDVWQDACDSYTEEYLNIRINEDKFVQMNRKYIVRVDIEEVDGPAEKQIKRHDELMGVVNTLSNMGF</sequence>
<evidence type="ECO:0000313" key="2">
    <source>
        <dbReference type="EMBL" id="WYJ90914.1"/>
    </source>
</evidence>
<dbReference type="Proteomes" id="UP000195141">
    <property type="component" value="Chromosome"/>
</dbReference>
<accession>A0A242K950</accession>
<dbReference type="OrthoDB" id="2188945at2"/>
<dbReference type="RefSeq" id="WP_086348546.1">
    <property type="nucleotide sequence ID" value="NZ_CP147247.1"/>
</dbReference>
<dbReference type="EMBL" id="NGMM01000002">
    <property type="protein sequence ID" value="OTP17308.1"/>
    <property type="molecule type" value="Genomic_DNA"/>
</dbReference>
<reference evidence="1" key="1">
    <citation type="submission" date="2017-05" db="EMBL/GenBank/DDBJ databases">
        <title>The Genome Sequence of Enterococcus sp. 9E7_DIV0242.</title>
        <authorList>
            <consortium name="The Broad Institute Genomics Platform"/>
            <consortium name="The Broad Institute Genomic Center for Infectious Diseases"/>
            <person name="Earl A."/>
            <person name="Manson A."/>
            <person name="Schwartman J."/>
            <person name="Gilmore M."/>
            <person name="Abouelleil A."/>
            <person name="Cao P."/>
            <person name="Chapman S."/>
            <person name="Cusick C."/>
            <person name="Shea T."/>
            <person name="Young S."/>
            <person name="Neafsey D."/>
            <person name="Nusbaum C."/>
            <person name="Birren B."/>
        </authorList>
    </citation>
    <scope>NUCLEOTIDE SEQUENCE [LARGE SCALE GENOMIC DNA]</scope>
    <source>
        <strain evidence="1">9E7_DIV0242</strain>
    </source>
</reference>
<reference evidence="2" key="3">
    <citation type="submission" date="2024-03" db="EMBL/GenBank/DDBJ databases">
        <title>The Genome Sequence of Enterococcus sp. DIV0242b.</title>
        <authorList>
            <consortium name="The Broad Institute Genomics Platform"/>
            <consortium name="The Broad Institute Microbial Omics Core"/>
            <consortium name="The Broad Institute Genomic Center for Infectious Diseases"/>
            <person name="Earl A."/>
            <person name="Manson A."/>
            <person name="Gilmore M."/>
            <person name="Schwartman J."/>
            <person name="Shea T."/>
            <person name="Abouelleil A."/>
            <person name="Cao P."/>
            <person name="Chapman S."/>
            <person name="Cusick C."/>
            <person name="Young S."/>
            <person name="Neafsey D."/>
            <person name="Nusbaum C."/>
            <person name="Birren B."/>
        </authorList>
    </citation>
    <scope>NUCLEOTIDE SEQUENCE</scope>
    <source>
        <strain evidence="2">9E7_DIV0242</strain>
    </source>
</reference>
<proteinExistence type="predicted"/>
<reference evidence="2" key="2">
    <citation type="submission" date="2017-05" db="EMBL/GenBank/DDBJ databases">
        <authorList>
            <consortium name="The Broad Institute Genomics Platform"/>
            <consortium name="The Broad Institute Genomic Center for Infectious Diseases"/>
            <person name="Earl A."/>
            <person name="Manson A."/>
            <person name="Schwartman J."/>
            <person name="Gilmore M."/>
            <person name="Abouelleil A."/>
            <person name="Cao P."/>
            <person name="Chapman S."/>
            <person name="Cusick C."/>
            <person name="Shea T."/>
            <person name="Young S."/>
            <person name="Neafsey D."/>
            <person name="Nusbaum C."/>
            <person name="Birren B."/>
        </authorList>
    </citation>
    <scope>NUCLEOTIDE SEQUENCE</scope>
    <source>
        <strain evidence="2">9E7_DIV0242</strain>
    </source>
</reference>
<dbReference type="AlphaFoldDB" id="A0A242K950"/>
<gene>
    <name evidence="1" type="ORF">A5888_001446</name>
    <name evidence="2" type="ORF">A5888_002682</name>
</gene>
<evidence type="ECO:0000313" key="1">
    <source>
        <dbReference type="EMBL" id="OTP17308.1"/>
    </source>
</evidence>